<dbReference type="InterPro" id="IPR008271">
    <property type="entry name" value="Ser/Thr_kinase_AS"/>
</dbReference>
<evidence type="ECO:0000256" key="10">
    <source>
        <dbReference type="ARBA" id="ARBA00022741"/>
    </source>
</evidence>
<evidence type="ECO:0000256" key="1">
    <source>
        <dbReference type="ARBA" id="ARBA00004251"/>
    </source>
</evidence>
<dbReference type="CDD" id="cd06899">
    <property type="entry name" value="lectin_legume_LecRK_Arcelin_ConA"/>
    <property type="match status" value="1"/>
</dbReference>
<dbReference type="InterPro" id="IPR011009">
    <property type="entry name" value="Kinase-like_dom_sf"/>
</dbReference>
<evidence type="ECO:0000259" key="18">
    <source>
        <dbReference type="PROSITE" id="PS50011"/>
    </source>
</evidence>
<evidence type="ECO:0000256" key="3">
    <source>
        <dbReference type="ARBA" id="ARBA00010217"/>
    </source>
</evidence>
<comment type="catalytic activity">
    <reaction evidence="15">
        <text>L-threonyl-[protein] + ATP = O-phospho-L-threonyl-[protein] + ADP + H(+)</text>
        <dbReference type="Rhea" id="RHEA:46608"/>
        <dbReference type="Rhea" id="RHEA-COMP:11060"/>
        <dbReference type="Rhea" id="RHEA-COMP:11605"/>
        <dbReference type="ChEBI" id="CHEBI:15378"/>
        <dbReference type="ChEBI" id="CHEBI:30013"/>
        <dbReference type="ChEBI" id="CHEBI:30616"/>
        <dbReference type="ChEBI" id="CHEBI:61977"/>
        <dbReference type="ChEBI" id="CHEBI:456216"/>
        <dbReference type="EC" id="2.7.11.1"/>
    </reaction>
</comment>
<dbReference type="EMBL" id="JAINDJ010000003">
    <property type="protein sequence ID" value="KAG9454593.1"/>
    <property type="molecule type" value="Genomic_DNA"/>
</dbReference>
<comment type="catalytic activity">
    <reaction evidence="16">
        <text>L-seryl-[protein] + ATP = O-phospho-L-seryl-[protein] + ADP + H(+)</text>
        <dbReference type="Rhea" id="RHEA:17989"/>
        <dbReference type="Rhea" id="RHEA-COMP:9863"/>
        <dbReference type="Rhea" id="RHEA-COMP:11604"/>
        <dbReference type="ChEBI" id="CHEBI:15378"/>
        <dbReference type="ChEBI" id="CHEBI:29999"/>
        <dbReference type="ChEBI" id="CHEBI:30616"/>
        <dbReference type="ChEBI" id="CHEBI:83421"/>
        <dbReference type="ChEBI" id="CHEBI:456216"/>
        <dbReference type="EC" id="2.7.11.1"/>
    </reaction>
</comment>
<dbReference type="GO" id="GO:0030246">
    <property type="term" value="F:carbohydrate binding"/>
    <property type="evidence" value="ECO:0007669"/>
    <property type="project" value="UniProtKB-KW"/>
</dbReference>
<dbReference type="Pfam" id="PF00139">
    <property type="entry name" value="Lectin_legB"/>
    <property type="match status" value="1"/>
</dbReference>
<dbReference type="InterPro" id="IPR050528">
    <property type="entry name" value="L-type_Lectin-RKs"/>
</dbReference>
<keyword evidence="12" id="KW-0067">ATP-binding</keyword>
<evidence type="ECO:0000256" key="13">
    <source>
        <dbReference type="ARBA" id="ARBA00022989"/>
    </source>
</evidence>
<keyword evidence="9" id="KW-0430">Lectin</keyword>
<dbReference type="AlphaFoldDB" id="A0AAV7F4X8"/>
<reference evidence="19 20" key="1">
    <citation type="submission" date="2021-07" db="EMBL/GenBank/DDBJ databases">
        <title>The Aristolochia fimbriata genome: insights into angiosperm evolution, floral development and chemical biosynthesis.</title>
        <authorList>
            <person name="Jiao Y."/>
        </authorList>
    </citation>
    <scope>NUCLEOTIDE SEQUENCE [LARGE SCALE GENOMIC DNA]</scope>
    <source>
        <strain evidence="19">IBCAS-2021</strain>
        <tissue evidence="19">Leaf</tissue>
    </source>
</reference>
<organism evidence="19 20">
    <name type="scientific">Aristolochia fimbriata</name>
    <name type="common">White veined hardy Dutchman's pipe vine</name>
    <dbReference type="NCBI Taxonomy" id="158543"/>
    <lineage>
        <taxon>Eukaryota</taxon>
        <taxon>Viridiplantae</taxon>
        <taxon>Streptophyta</taxon>
        <taxon>Embryophyta</taxon>
        <taxon>Tracheophyta</taxon>
        <taxon>Spermatophyta</taxon>
        <taxon>Magnoliopsida</taxon>
        <taxon>Magnoliidae</taxon>
        <taxon>Piperales</taxon>
        <taxon>Aristolochiaceae</taxon>
        <taxon>Aristolochia</taxon>
    </lineage>
</organism>
<dbReference type="FunFam" id="1.10.510.10:FF:000108">
    <property type="entry name" value="L-type lectin-domain containing receptor kinase S.4"/>
    <property type="match status" value="1"/>
</dbReference>
<evidence type="ECO:0000256" key="15">
    <source>
        <dbReference type="ARBA" id="ARBA00047899"/>
    </source>
</evidence>
<dbReference type="GO" id="GO:0005886">
    <property type="term" value="C:plasma membrane"/>
    <property type="evidence" value="ECO:0007669"/>
    <property type="project" value="UniProtKB-SubCell"/>
</dbReference>
<dbReference type="SMART" id="SM00220">
    <property type="entry name" value="S_TKc"/>
    <property type="match status" value="1"/>
</dbReference>
<keyword evidence="11" id="KW-0808">Transferase</keyword>
<comment type="subcellular location">
    <subcellularLocation>
        <location evidence="1">Cell membrane</location>
        <topology evidence="1">Single-pass type I membrane protein</topology>
    </subcellularLocation>
</comment>
<name>A0AAV7F4X8_ARIFI</name>
<evidence type="ECO:0000256" key="12">
    <source>
        <dbReference type="ARBA" id="ARBA00022840"/>
    </source>
</evidence>
<keyword evidence="10" id="KW-0547">Nucleotide-binding</keyword>
<comment type="caution">
    <text evidence="19">The sequence shown here is derived from an EMBL/GenBank/DDBJ whole genome shotgun (WGS) entry which is preliminary data.</text>
</comment>
<comment type="similarity">
    <text evidence="3">In the C-terminal section; belongs to the protein kinase superfamily. Ser/Thr protein kinase family.</text>
</comment>
<keyword evidence="11" id="KW-0418">Kinase</keyword>
<evidence type="ECO:0000256" key="2">
    <source>
        <dbReference type="ARBA" id="ARBA00008536"/>
    </source>
</evidence>
<dbReference type="GO" id="GO:0004674">
    <property type="term" value="F:protein serine/threonine kinase activity"/>
    <property type="evidence" value="ECO:0007669"/>
    <property type="project" value="UniProtKB-KW"/>
</dbReference>
<evidence type="ECO:0000256" key="14">
    <source>
        <dbReference type="ARBA" id="ARBA00023136"/>
    </source>
</evidence>
<dbReference type="InterPro" id="IPR013320">
    <property type="entry name" value="ConA-like_dom_sf"/>
</dbReference>
<feature type="signal peptide" evidence="17">
    <location>
        <begin position="1"/>
        <end position="21"/>
    </location>
</feature>
<dbReference type="Proteomes" id="UP000825729">
    <property type="component" value="Unassembled WGS sequence"/>
</dbReference>
<dbReference type="InterPro" id="IPR000719">
    <property type="entry name" value="Prot_kinase_dom"/>
</dbReference>
<evidence type="ECO:0000313" key="19">
    <source>
        <dbReference type="EMBL" id="KAG9454593.1"/>
    </source>
</evidence>
<keyword evidence="6" id="KW-0723">Serine/threonine-protein kinase</keyword>
<keyword evidence="13" id="KW-1133">Transmembrane helix</keyword>
<dbReference type="EC" id="2.7.11.1" evidence="4"/>
<dbReference type="SUPFAM" id="SSF49899">
    <property type="entry name" value="Concanavalin A-like lectins/glucanases"/>
    <property type="match status" value="1"/>
</dbReference>
<protein>
    <recommendedName>
        <fullName evidence="4">non-specific serine/threonine protein kinase</fullName>
        <ecNumber evidence="4">2.7.11.1</ecNumber>
    </recommendedName>
</protein>
<feature type="chain" id="PRO_5043877016" description="non-specific serine/threonine protein kinase" evidence="17">
    <location>
        <begin position="22"/>
        <end position="530"/>
    </location>
</feature>
<keyword evidence="5" id="KW-1003">Cell membrane</keyword>
<gene>
    <name evidence="19" type="ORF">H6P81_007497</name>
</gene>
<evidence type="ECO:0000313" key="20">
    <source>
        <dbReference type="Proteomes" id="UP000825729"/>
    </source>
</evidence>
<evidence type="ECO:0000256" key="7">
    <source>
        <dbReference type="ARBA" id="ARBA00022692"/>
    </source>
</evidence>
<proteinExistence type="inferred from homology"/>
<sequence length="530" mass="58096">MSKTLISFLIMIRICVFLGAADHHDIDFVYNGFHGGSVINLTINGVAEITRNGLLRLTNTSDRNQVGYAFFQAPFPRTIPVPAEPGLSLGTMPMTKVVEKEATVGNGMAFVVSPSKELIKGAQPSQYLGLFNMSNNGDPSNNITAVEFDTISSPEFEDINGDHVGIDINGLRSVVSEPTAYFGNQLMSLKGGYPLQVWVDYSGERRTLDVTVSTLQRGERPGGPFLSTTVDLSTVTADSLYVGFSACTGTYLTSHYVLGWSFKTNGQARPLDASKLPILPSPEKESKTRDLLQLVIAAAVAVAFLIRLGIVKQIASGLFYLHERWTHTVLHRDMKASNVLLDGDFNGRLGDFGLSRLYEHGSDPQTTRLMGTFGYMAPELNRTGRATKSTDVYAFGVFMLEVVCGRKPIDPRAPTERIILVDWVAERLRGGRILDVVDRRLGRNFEPKEKEEMELVLRVGLLCLNATAEERPSMEKVTHFLDRVLSPLPEVPLDSLDININTAGSTNGYENHLLSSAPPLESVSILVGGR</sequence>
<accession>A0AAV7F4X8</accession>
<evidence type="ECO:0000256" key="9">
    <source>
        <dbReference type="ARBA" id="ARBA00022734"/>
    </source>
</evidence>
<evidence type="ECO:0000256" key="4">
    <source>
        <dbReference type="ARBA" id="ARBA00012513"/>
    </source>
</evidence>
<comment type="similarity">
    <text evidence="2">In the N-terminal section; belongs to the leguminous lectin family.</text>
</comment>
<dbReference type="PROSITE" id="PS50011">
    <property type="entry name" value="PROTEIN_KINASE_DOM"/>
    <property type="match status" value="1"/>
</dbReference>
<evidence type="ECO:0000256" key="17">
    <source>
        <dbReference type="SAM" id="SignalP"/>
    </source>
</evidence>
<feature type="domain" description="Protein kinase" evidence="18">
    <location>
        <begin position="98"/>
        <end position="481"/>
    </location>
</feature>
<dbReference type="SUPFAM" id="SSF56112">
    <property type="entry name" value="Protein kinase-like (PK-like)"/>
    <property type="match status" value="1"/>
</dbReference>
<evidence type="ECO:0000256" key="5">
    <source>
        <dbReference type="ARBA" id="ARBA00022475"/>
    </source>
</evidence>
<dbReference type="Gene3D" id="1.10.510.10">
    <property type="entry name" value="Transferase(Phosphotransferase) domain 1"/>
    <property type="match status" value="1"/>
</dbReference>
<keyword evidence="8 17" id="KW-0732">Signal</keyword>
<keyword evidence="14" id="KW-0472">Membrane</keyword>
<evidence type="ECO:0000256" key="6">
    <source>
        <dbReference type="ARBA" id="ARBA00022527"/>
    </source>
</evidence>
<evidence type="ECO:0000256" key="11">
    <source>
        <dbReference type="ARBA" id="ARBA00022777"/>
    </source>
</evidence>
<dbReference type="PANTHER" id="PTHR27007">
    <property type="match status" value="1"/>
</dbReference>
<dbReference type="GO" id="GO:0005524">
    <property type="term" value="F:ATP binding"/>
    <property type="evidence" value="ECO:0007669"/>
    <property type="project" value="UniProtKB-KW"/>
</dbReference>
<dbReference type="Pfam" id="PF00069">
    <property type="entry name" value="Pkinase"/>
    <property type="match status" value="1"/>
</dbReference>
<keyword evidence="7" id="KW-0812">Transmembrane</keyword>
<dbReference type="Gene3D" id="2.60.120.200">
    <property type="match status" value="1"/>
</dbReference>
<keyword evidence="20" id="KW-1185">Reference proteome</keyword>
<dbReference type="InterPro" id="IPR001220">
    <property type="entry name" value="Legume_lectin_dom"/>
</dbReference>
<dbReference type="PROSITE" id="PS00108">
    <property type="entry name" value="PROTEIN_KINASE_ST"/>
    <property type="match status" value="1"/>
</dbReference>
<dbReference type="FunFam" id="2.60.120.200:FF:000112">
    <property type="entry name" value="L-type lectin-domain containing receptor kinase V.9"/>
    <property type="match status" value="1"/>
</dbReference>
<evidence type="ECO:0000256" key="8">
    <source>
        <dbReference type="ARBA" id="ARBA00022729"/>
    </source>
</evidence>
<evidence type="ECO:0000256" key="16">
    <source>
        <dbReference type="ARBA" id="ARBA00048679"/>
    </source>
</evidence>